<protein>
    <recommendedName>
        <fullName evidence="5">Receptor ligand binding region domain-containing protein</fullName>
    </recommendedName>
</protein>
<dbReference type="Gene3D" id="3.40.50.2300">
    <property type="match status" value="2"/>
</dbReference>
<feature type="non-terminal residue" evidence="6">
    <location>
        <position position="174"/>
    </location>
</feature>
<evidence type="ECO:0000256" key="1">
    <source>
        <dbReference type="ARBA" id="ARBA00004370"/>
    </source>
</evidence>
<evidence type="ECO:0000313" key="6">
    <source>
        <dbReference type="EMBL" id="KAJ8944592.1"/>
    </source>
</evidence>
<comment type="caution">
    <text evidence="6">The sequence shown here is derived from an EMBL/GenBank/DDBJ whole genome shotgun (WGS) entry which is preliminary data.</text>
</comment>
<name>A0AAV8Y181_9CUCU</name>
<keyword evidence="7" id="KW-1185">Reference proteome</keyword>
<keyword evidence="4" id="KW-0472">Membrane</keyword>
<proteinExistence type="predicted"/>
<feature type="domain" description="Receptor ligand binding region" evidence="5">
    <location>
        <begin position="7"/>
        <end position="138"/>
    </location>
</feature>
<dbReference type="SUPFAM" id="SSF53822">
    <property type="entry name" value="Periplasmic binding protein-like I"/>
    <property type="match status" value="1"/>
</dbReference>
<dbReference type="Proteomes" id="UP001162162">
    <property type="component" value="Unassembled WGS sequence"/>
</dbReference>
<dbReference type="InterPro" id="IPR001828">
    <property type="entry name" value="ANF_lig-bd_rcpt"/>
</dbReference>
<organism evidence="6 7">
    <name type="scientific">Aromia moschata</name>
    <dbReference type="NCBI Taxonomy" id="1265417"/>
    <lineage>
        <taxon>Eukaryota</taxon>
        <taxon>Metazoa</taxon>
        <taxon>Ecdysozoa</taxon>
        <taxon>Arthropoda</taxon>
        <taxon>Hexapoda</taxon>
        <taxon>Insecta</taxon>
        <taxon>Pterygota</taxon>
        <taxon>Neoptera</taxon>
        <taxon>Endopterygota</taxon>
        <taxon>Coleoptera</taxon>
        <taxon>Polyphaga</taxon>
        <taxon>Cucujiformia</taxon>
        <taxon>Chrysomeloidea</taxon>
        <taxon>Cerambycidae</taxon>
        <taxon>Cerambycinae</taxon>
        <taxon>Callichromatini</taxon>
        <taxon>Aromia</taxon>
    </lineage>
</organism>
<evidence type="ECO:0000259" key="5">
    <source>
        <dbReference type="Pfam" id="PF01094"/>
    </source>
</evidence>
<keyword evidence="3" id="KW-1133">Transmembrane helix</keyword>
<evidence type="ECO:0000313" key="7">
    <source>
        <dbReference type="Proteomes" id="UP001162162"/>
    </source>
</evidence>
<dbReference type="InterPro" id="IPR028082">
    <property type="entry name" value="Peripla_BP_I"/>
</dbReference>
<dbReference type="Pfam" id="PF01094">
    <property type="entry name" value="ANF_receptor"/>
    <property type="match status" value="1"/>
</dbReference>
<reference evidence="6" key="1">
    <citation type="journal article" date="2023" name="Insect Mol. Biol.">
        <title>Genome sequencing provides insights into the evolution of gene families encoding plant cell wall-degrading enzymes in longhorned beetles.</title>
        <authorList>
            <person name="Shin N.R."/>
            <person name="Okamura Y."/>
            <person name="Kirsch R."/>
            <person name="Pauchet Y."/>
        </authorList>
    </citation>
    <scope>NUCLEOTIDE SEQUENCE</scope>
    <source>
        <strain evidence="6">AMC_N1</strain>
    </source>
</reference>
<sequence>MEFNFFPDRRLTMDAWSDIISHLKWEDVTILYVNPEDLAGLGYFIEKAYNAGISIGIEQLESSDARSYRPALGKLRDSGKLNYILHCEIDELQEILLQMQQLGMLTANYNYFLTNLDAATLPLQQFSYGKAKIVGIQLQNLQHDVQNDEAVLKTELALIADAISMLSNTLKNFK</sequence>
<evidence type="ECO:0000256" key="3">
    <source>
        <dbReference type="ARBA" id="ARBA00022989"/>
    </source>
</evidence>
<dbReference type="AlphaFoldDB" id="A0AAV8Y181"/>
<keyword evidence="2" id="KW-0812">Transmembrane</keyword>
<gene>
    <name evidence="6" type="ORF">NQ318_006005</name>
</gene>
<evidence type="ECO:0000256" key="2">
    <source>
        <dbReference type="ARBA" id="ARBA00022692"/>
    </source>
</evidence>
<accession>A0AAV8Y181</accession>
<comment type="subcellular location">
    <subcellularLocation>
        <location evidence="1">Membrane</location>
    </subcellularLocation>
</comment>
<dbReference type="EMBL" id="JAPWTK010000247">
    <property type="protein sequence ID" value="KAJ8944592.1"/>
    <property type="molecule type" value="Genomic_DNA"/>
</dbReference>
<dbReference type="GO" id="GO:0016020">
    <property type="term" value="C:membrane"/>
    <property type="evidence" value="ECO:0007669"/>
    <property type="project" value="UniProtKB-SubCell"/>
</dbReference>
<evidence type="ECO:0000256" key="4">
    <source>
        <dbReference type="ARBA" id="ARBA00023136"/>
    </source>
</evidence>